<reference evidence="4 5" key="1">
    <citation type="journal article" date="2018" name="BMC Genomics">
        <title>Genomic evidence for intraspecific hybridization in a clonal and extremely halotolerant yeast.</title>
        <authorList>
            <person name="Gostincar C."/>
            <person name="Stajich J.E."/>
            <person name="Zupancic J."/>
            <person name="Zalar P."/>
            <person name="Gunde-Cimerman N."/>
        </authorList>
    </citation>
    <scope>NUCLEOTIDE SEQUENCE [LARGE SCALE GENOMIC DNA]</scope>
    <source>
        <strain evidence="4 5">EXF-6654</strain>
    </source>
</reference>
<comment type="caution">
    <text evidence="4">The sequence shown here is derived from an EMBL/GenBank/DDBJ whole genome shotgun (WGS) entry which is preliminary data.</text>
</comment>
<dbReference type="InterPro" id="IPR044230">
    <property type="entry name" value="GTF3C4"/>
</dbReference>
<dbReference type="InterPro" id="IPR024761">
    <property type="entry name" value="TFIIIC_delta_N"/>
</dbReference>
<feature type="domain" description="Transcription factor IIIC 90kDa subunit N-terminal" evidence="3">
    <location>
        <begin position="19"/>
        <end position="465"/>
    </location>
</feature>
<dbReference type="PANTHER" id="PTHR15496:SF2">
    <property type="entry name" value="GENERAL TRANSCRIPTION FACTOR 3C POLYPEPTIDE 4"/>
    <property type="match status" value="1"/>
</dbReference>
<feature type="compositionally biased region" description="Polar residues" evidence="1">
    <location>
        <begin position="698"/>
        <end position="714"/>
    </location>
</feature>
<evidence type="ECO:0000259" key="3">
    <source>
        <dbReference type="Pfam" id="PF12657"/>
    </source>
</evidence>
<evidence type="ECO:0000313" key="5">
    <source>
        <dbReference type="Proteomes" id="UP000282582"/>
    </source>
</evidence>
<evidence type="ECO:0000313" key="4">
    <source>
        <dbReference type="EMBL" id="RMY05697.1"/>
    </source>
</evidence>
<evidence type="ECO:0000256" key="1">
    <source>
        <dbReference type="SAM" id="MobiDB-lite"/>
    </source>
</evidence>
<gene>
    <name evidence="4" type="ORF">D0868_06265</name>
</gene>
<dbReference type="VEuPathDB" id="FungiDB:BTJ68_00843"/>
<feature type="compositionally biased region" description="Polar residues" evidence="1">
    <location>
        <begin position="1158"/>
        <end position="1178"/>
    </location>
</feature>
<accession>A0A3M6YS11</accession>
<feature type="region of interest" description="Disordered" evidence="1">
    <location>
        <begin position="926"/>
        <end position="950"/>
    </location>
</feature>
<feature type="compositionally biased region" description="Polar residues" evidence="1">
    <location>
        <begin position="938"/>
        <end position="949"/>
    </location>
</feature>
<feature type="compositionally biased region" description="Basic and acidic residues" evidence="1">
    <location>
        <begin position="682"/>
        <end position="696"/>
    </location>
</feature>
<keyword evidence="2" id="KW-1133">Transmembrane helix</keyword>
<dbReference type="PANTHER" id="PTHR15496">
    <property type="entry name" value="GENERAL TRANSCRIPTION FACTOR 3C POLYPEPTIDE 4 FAMILY"/>
    <property type="match status" value="1"/>
</dbReference>
<organism evidence="4 5">
    <name type="scientific">Hortaea werneckii</name>
    <name type="common">Black yeast</name>
    <name type="synonym">Cladosporium werneckii</name>
    <dbReference type="NCBI Taxonomy" id="91943"/>
    <lineage>
        <taxon>Eukaryota</taxon>
        <taxon>Fungi</taxon>
        <taxon>Dikarya</taxon>
        <taxon>Ascomycota</taxon>
        <taxon>Pezizomycotina</taxon>
        <taxon>Dothideomycetes</taxon>
        <taxon>Dothideomycetidae</taxon>
        <taxon>Mycosphaerellales</taxon>
        <taxon>Teratosphaeriaceae</taxon>
        <taxon>Hortaea</taxon>
    </lineage>
</organism>
<dbReference type="VEuPathDB" id="FungiDB:BTJ68_03540"/>
<feature type="compositionally biased region" description="Polar residues" evidence="1">
    <location>
        <begin position="871"/>
        <end position="880"/>
    </location>
</feature>
<feature type="region of interest" description="Disordered" evidence="1">
    <location>
        <begin position="1156"/>
        <end position="1181"/>
    </location>
</feature>
<feature type="transmembrane region" description="Helical" evidence="2">
    <location>
        <begin position="1246"/>
        <end position="1270"/>
    </location>
</feature>
<name>A0A3M6YS11_HORWE</name>
<dbReference type="GO" id="GO:0000127">
    <property type="term" value="C:transcription factor TFIIIC complex"/>
    <property type="evidence" value="ECO:0007669"/>
    <property type="project" value="InterPro"/>
</dbReference>
<dbReference type="Pfam" id="PF12657">
    <property type="entry name" value="TFIIIC_delta"/>
    <property type="match status" value="1"/>
</dbReference>
<dbReference type="GO" id="GO:0004402">
    <property type="term" value="F:histone acetyltransferase activity"/>
    <property type="evidence" value="ECO:0007669"/>
    <property type="project" value="InterPro"/>
</dbReference>
<dbReference type="Proteomes" id="UP000282582">
    <property type="component" value="Unassembled WGS sequence"/>
</dbReference>
<feature type="region of interest" description="Disordered" evidence="1">
    <location>
        <begin position="773"/>
        <end position="880"/>
    </location>
</feature>
<feature type="compositionally biased region" description="Polar residues" evidence="1">
    <location>
        <begin position="630"/>
        <end position="641"/>
    </location>
</feature>
<feature type="region of interest" description="Disordered" evidence="1">
    <location>
        <begin position="680"/>
        <end position="714"/>
    </location>
</feature>
<feature type="region of interest" description="Disordered" evidence="1">
    <location>
        <begin position="630"/>
        <end position="665"/>
    </location>
</feature>
<evidence type="ECO:0000256" key="2">
    <source>
        <dbReference type="SAM" id="Phobius"/>
    </source>
</evidence>
<dbReference type="GO" id="GO:0006384">
    <property type="term" value="P:transcription initiation at RNA polymerase III promoter"/>
    <property type="evidence" value="ECO:0007669"/>
    <property type="project" value="InterPro"/>
</dbReference>
<proteinExistence type="predicted"/>
<feature type="compositionally biased region" description="Basic and acidic residues" evidence="1">
    <location>
        <begin position="804"/>
        <end position="820"/>
    </location>
</feature>
<dbReference type="EMBL" id="QWIK01000466">
    <property type="protein sequence ID" value="RMY05697.1"/>
    <property type="molecule type" value="Genomic_DNA"/>
</dbReference>
<feature type="compositionally biased region" description="Polar residues" evidence="1">
    <location>
        <begin position="824"/>
        <end position="834"/>
    </location>
</feature>
<feature type="transmembrane region" description="Helical" evidence="2">
    <location>
        <begin position="1204"/>
        <end position="1225"/>
    </location>
</feature>
<dbReference type="AlphaFoldDB" id="A0A3M6YS11"/>
<keyword evidence="2" id="KW-0472">Membrane</keyword>
<protein>
    <recommendedName>
        <fullName evidence="3">Transcription factor IIIC 90kDa subunit N-terminal domain-containing protein</fullName>
    </recommendedName>
</protein>
<keyword evidence="2" id="KW-0812">Transmembrane</keyword>
<sequence>MTHRIVLPFWPTALDCVDWSKNNQLAVAGGENIAVLSPSFREAASDSSHWTSIVFEANAFTASEIPRQAPLSFPYFSLGEEISTWQVQRVKWSSPGIARYGGCLLAVLTSNHALSLWECGGKADLLRSWKRKIVLNDALRKHYGYSTTIPDDSDTEAFARQTCARQVSLRIKSFCWSPHQDQSQGGPHTMLSSVANTEAHLLAVSTEGGDICILRLTPPVGQPEEGWSSKMMCTFEAGPYGAAGEGDELTWYGWNSHESCRQSTLSYIHNGNLHHVVIRYTDAGENASNFKVQRLTAQESGTSARSLRGPLRYLGNHMLLTSPFDCMTITSVPTLDQPAGVAQESRCDLGERWDPVSGAVMSRDNNGAPVVHFTTLTTTALADTCSLQTLAGEQQPSQMPPWKQAIAESKAAFSTEHNLDGHVQERTWGIAASPSGDCIATCITLHPSDAVANIVPHVQKCFLLLSPCDSNIFYALQNPIAQEGKLFCPPVAEDLYFNRLQHPDSQPKQWADSCVSLIRSFASESKEFSGGLDPILLTESVRTKLYFETNIVKARFDVLAAIFKNDRRSISEKYHVILQGLLGQVHGLAKLDLQQGPLGTRMAQCYAVLSDKLHAGGTDGLAGSVPELQLDTSQSDSQARAGSSEEATRDKSSAAPEPRSSLAPSLTHAYIRISAKTASHISGEHMESQLRTRDGSVRLSNSPGRSPQITQGLKSPAQSVHPEMQGLESIHSQADFGHRTTDFFDDNSDDDIPTAGPVATDGQDINLLGRTAVLPSKRQRRSPEQDLVSQCDVRKSVTNPDAEGYQRLESRETQAEHIRFADTPATSFNGSVTELLSGGDHSSPPRRPSDAQVADGPIGRSSPHFDRFNEQHGSSQQPQNEQVLAAHAIAHEITLQALMRDEETLDRTLQSFAPLNGGARASLLPSSLKPHDPRSPRHQTFTSPKSLASSKKVHIVPAPIDTTAPRRSLPADIVRTPYPHMPENAYRKDLGRIPRSAHSITSPPISESLLTVSIRRSNRHSRARVTSITIPAPNAYSATRTSDSQGKTHHLRADEFDDAQFFQQLRSAYGRLLGGPIRTLSARSLNRIVVSGVASRAADAGYGWLYQPRSPRMLANKGLSDTFGEEKILQHYHNPAQGRARYAFVHWAHRLAAAPSSPMHTPQAQGDRNSNVESGGSSSDRDLIRRLEQPEGLEFVMAWSWKRIVLVFLFILAASVAAALVWIFLGRNTPATVPSQGGFRGAGDRVAAGAMMGICLLLLGLSSMAAWLGISWLVM</sequence>